<keyword evidence="8 16" id="KW-1133">Transmembrane helix</keyword>
<evidence type="ECO:0000256" key="1">
    <source>
        <dbReference type="ARBA" id="ARBA00003926"/>
    </source>
</evidence>
<feature type="transmembrane region" description="Helical" evidence="16">
    <location>
        <begin position="592"/>
        <end position="612"/>
    </location>
</feature>
<dbReference type="GO" id="GO:0046872">
    <property type="term" value="F:metal ion binding"/>
    <property type="evidence" value="ECO:0007669"/>
    <property type="project" value="UniProtKB-KW"/>
</dbReference>
<dbReference type="InterPro" id="IPR005225">
    <property type="entry name" value="Small_GTP-bd"/>
</dbReference>
<feature type="transmembrane region" description="Helical" evidence="16">
    <location>
        <begin position="560"/>
        <end position="580"/>
    </location>
</feature>
<feature type="transmembrane region" description="Helical" evidence="16">
    <location>
        <begin position="234"/>
        <end position="257"/>
    </location>
</feature>
<comment type="caution">
    <text evidence="18">The sequence shown here is derived from an EMBL/GenBank/DDBJ whole genome shotgun (WGS) entry which is preliminary data.</text>
</comment>
<feature type="binding site" evidence="15">
    <location>
        <position position="40"/>
    </location>
    <ligand>
        <name>Mg(2+)</name>
        <dbReference type="ChEBI" id="CHEBI:18420"/>
        <label>2</label>
    </ligand>
</feature>
<keyword evidence="7 14" id="KW-0547">Nucleotide-binding</keyword>
<feature type="binding site" evidence="14">
    <location>
        <begin position="131"/>
        <end position="134"/>
    </location>
    <ligand>
        <name>GTP</name>
        <dbReference type="ChEBI" id="CHEBI:37565"/>
        <label>1</label>
    </ligand>
</feature>
<dbReference type="CDD" id="cd01879">
    <property type="entry name" value="FeoB"/>
    <property type="match status" value="1"/>
</dbReference>
<dbReference type="RefSeq" id="WP_193920495.1">
    <property type="nucleotide sequence ID" value="NZ_JADEWL010000035.1"/>
</dbReference>
<feature type="binding site" evidence="15">
    <location>
        <position position="36"/>
    </location>
    <ligand>
        <name>Mg(2+)</name>
        <dbReference type="ChEBI" id="CHEBI:18420"/>
        <label>2</label>
    </ligand>
</feature>
<dbReference type="PROSITE" id="PS51711">
    <property type="entry name" value="G_FEOB"/>
    <property type="match status" value="1"/>
</dbReference>
<evidence type="ECO:0000256" key="2">
    <source>
        <dbReference type="ARBA" id="ARBA00004651"/>
    </source>
</evidence>
<dbReference type="InterPro" id="IPR011640">
    <property type="entry name" value="Fe2_transport_prot_B_C"/>
</dbReference>
<evidence type="ECO:0000259" key="17">
    <source>
        <dbReference type="PROSITE" id="PS51711"/>
    </source>
</evidence>
<protein>
    <recommendedName>
        <fullName evidence="13 16">Ferrous iron transport protein B</fullName>
    </recommendedName>
</protein>
<sequence>MTHCNPSSISADNLSTELKQIAVLGMPNTGKSTFFNRFTGSQATIGNWPGMTVDLMMAEVSLNEQPTQVVDLPGIYDLRGFSEDEVVVQNFLETTPLHLIIIILNSTQIERQISLALQIKSLKLPAVLLLNMADEAPSFGVTINYEKLSEHLQIPVIPISAKYGEGCDKAFQIIAEHLQQQNQSITVGKVSEKLPSETEINSEMESILTAAVTTDSEISENLTTRLDKIFLHPIFGLPIFFITMFFIFQFIYALGIPLQDLLTDGLAWLKDNGLEPLLNYLPWLGTFWHNFIVEGIYEGIGTVAAFIPVIFLFFICMGIVEDSGYLSRSAFLMDAFMERLGLDGRSFVMSLMGFGCNVPAIMGLRVMRSPALRMLSMLVIPFSLCSARLNVFIFMTTALFTPKQAPIVLFSLYLFSFAAAILTAALFKGMFPNSEPMVLELPPYRFPTIKQMITRAWNEATNFLFWSRRFIIFGVVIIWLCNNLPTNVPPASSQTISGMISHVTQPILSPLGINSQLAVALIFGFIAKEIVLGGLAIIYSAQSEAGLAKLIAEQIDWVQAYSFMLFTLLYVPCLSTVAIIKSESKSDKFTWLSIVWSLGLAWIASFIFYQAARFLGW</sequence>
<accession>A0A8J7K210</accession>
<dbReference type="NCBIfam" id="TIGR00231">
    <property type="entry name" value="small_GTP"/>
    <property type="match status" value="1"/>
</dbReference>
<dbReference type="InterPro" id="IPR030389">
    <property type="entry name" value="G_FEOB_dom"/>
</dbReference>
<evidence type="ECO:0000256" key="11">
    <source>
        <dbReference type="ARBA" id="ARBA00023134"/>
    </source>
</evidence>
<dbReference type="InterPro" id="IPR003373">
    <property type="entry name" value="Fe2_transport_prot-B"/>
</dbReference>
<dbReference type="Pfam" id="PF07670">
    <property type="entry name" value="Gate"/>
    <property type="match status" value="2"/>
</dbReference>
<dbReference type="AlphaFoldDB" id="A0A8J7K210"/>
<keyword evidence="6 16" id="KW-0812">Transmembrane</keyword>
<keyword evidence="15" id="KW-0460">Magnesium</keyword>
<dbReference type="GO" id="GO:0005525">
    <property type="term" value="F:GTP binding"/>
    <property type="evidence" value="ECO:0007669"/>
    <property type="project" value="UniProtKB-KW"/>
</dbReference>
<feature type="binding site" evidence="14">
    <location>
        <begin position="71"/>
        <end position="74"/>
    </location>
    <ligand>
        <name>GTP</name>
        <dbReference type="ChEBI" id="CHEBI:37565"/>
        <label>1</label>
    </ligand>
</feature>
<dbReference type="PANTHER" id="PTHR43185">
    <property type="entry name" value="FERROUS IRON TRANSPORT PROTEIN B"/>
    <property type="match status" value="1"/>
</dbReference>
<proteinExistence type="inferred from homology"/>
<dbReference type="Pfam" id="PF07664">
    <property type="entry name" value="FeoB_C"/>
    <property type="match status" value="1"/>
</dbReference>
<evidence type="ECO:0000256" key="15">
    <source>
        <dbReference type="PIRSR" id="PIRSR603373-2"/>
    </source>
</evidence>
<dbReference type="SUPFAM" id="SSF52540">
    <property type="entry name" value="P-loop containing nucleoside triphosphate hydrolases"/>
    <property type="match status" value="1"/>
</dbReference>
<dbReference type="InterPro" id="IPR027417">
    <property type="entry name" value="P-loop_NTPase"/>
</dbReference>
<dbReference type="PRINTS" id="PR00326">
    <property type="entry name" value="GTP1OBG"/>
</dbReference>
<keyword evidence="5 16" id="KW-0410">Iron transport</keyword>
<keyword evidence="19" id="KW-1185">Reference proteome</keyword>
<keyword evidence="9 16" id="KW-0408">Iron</keyword>
<dbReference type="Gene3D" id="3.40.50.300">
    <property type="entry name" value="P-loop containing nucleotide triphosphate hydrolases"/>
    <property type="match status" value="1"/>
</dbReference>
<evidence type="ECO:0000256" key="6">
    <source>
        <dbReference type="ARBA" id="ARBA00022692"/>
    </source>
</evidence>
<dbReference type="Proteomes" id="UP000620559">
    <property type="component" value="Unassembled WGS sequence"/>
</dbReference>
<feature type="binding site" evidence="14">
    <location>
        <begin position="50"/>
        <end position="54"/>
    </location>
    <ligand>
        <name>GTP</name>
        <dbReference type="ChEBI" id="CHEBI:37565"/>
        <label>1</label>
    </ligand>
</feature>
<dbReference type="Pfam" id="PF02421">
    <property type="entry name" value="FeoB_N"/>
    <property type="match status" value="1"/>
</dbReference>
<evidence type="ECO:0000256" key="9">
    <source>
        <dbReference type="ARBA" id="ARBA00023004"/>
    </source>
</evidence>
<evidence type="ECO:0000256" key="5">
    <source>
        <dbReference type="ARBA" id="ARBA00022496"/>
    </source>
</evidence>
<evidence type="ECO:0000256" key="7">
    <source>
        <dbReference type="ARBA" id="ARBA00022741"/>
    </source>
</evidence>
<comment type="similarity">
    <text evidence="16">Belongs to the TRAFAC class TrmE-Era-EngA-EngB-Septin-like GTPase superfamily. FeoB GTPase (TC 9.A.8) family.</text>
</comment>
<dbReference type="EMBL" id="JADEWL010000035">
    <property type="protein sequence ID" value="MBE9213517.1"/>
    <property type="molecule type" value="Genomic_DNA"/>
</dbReference>
<feature type="transmembrane region" description="Helical" evidence="16">
    <location>
        <begin position="407"/>
        <end position="427"/>
    </location>
</feature>
<evidence type="ECO:0000256" key="3">
    <source>
        <dbReference type="ARBA" id="ARBA00022448"/>
    </source>
</evidence>
<feature type="transmembrane region" description="Helical" evidence="16">
    <location>
        <begin position="517"/>
        <end position="540"/>
    </location>
</feature>
<feature type="transmembrane region" description="Helical" evidence="16">
    <location>
        <begin position="300"/>
        <end position="320"/>
    </location>
</feature>
<feature type="binding site" evidence="14">
    <location>
        <begin position="25"/>
        <end position="32"/>
    </location>
    <ligand>
        <name>GTP</name>
        <dbReference type="ChEBI" id="CHEBI:37565"/>
        <label>1</label>
    </ligand>
</feature>
<name>A0A8J7K210_9CYAN</name>
<feature type="binding site" evidence="15">
    <location>
        <position position="39"/>
    </location>
    <ligand>
        <name>Mg(2+)</name>
        <dbReference type="ChEBI" id="CHEBI:18420"/>
        <label>2</label>
    </ligand>
</feature>
<feature type="domain" description="FeoB-type G" evidence="17">
    <location>
        <begin position="18"/>
        <end position="180"/>
    </location>
</feature>
<dbReference type="InterPro" id="IPR011642">
    <property type="entry name" value="Gate_dom"/>
</dbReference>
<evidence type="ECO:0000256" key="14">
    <source>
        <dbReference type="PIRSR" id="PIRSR603373-1"/>
    </source>
</evidence>
<keyword evidence="4" id="KW-1003">Cell membrane</keyword>
<evidence type="ECO:0000256" key="13">
    <source>
        <dbReference type="NCBIfam" id="TIGR00437"/>
    </source>
</evidence>
<gene>
    <name evidence="18" type="primary">feoB</name>
    <name evidence="18" type="ORF">IQ247_12705</name>
</gene>
<evidence type="ECO:0000256" key="8">
    <source>
        <dbReference type="ARBA" id="ARBA00022989"/>
    </source>
</evidence>
<evidence type="ECO:0000256" key="4">
    <source>
        <dbReference type="ARBA" id="ARBA00022475"/>
    </source>
</evidence>
<dbReference type="NCBIfam" id="TIGR00437">
    <property type="entry name" value="feoB"/>
    <property type="match status" value="1"/>
</dbReference>
<dbReference type="PANTHER" id="PTHR43185:SF1">
    <property type="entry name" value="FE(2+) TRANSPORTER FEOB"/>
    <property type="match status" value="1"/>
</dbReference>
<dbReference type="GO" id="GO:0005886">
    <property type="term" value="C:plasma membrane"/>
    <property type="evidence" value="ECO:0007669"/>
    <property type="project" value="UniProtKB-SubCell"/>
</dbReference>
<evidence type="ECO:0000256" key="10">
    <source>
        <dbReference type="ARBA" id="ARBA00023065"/>
    </source>
</evidence>
<keyword evidence="10" id="KW-0406">Ion transport</keyword>
<keyword evidence="3 16" id="KW-0813">Transport</keyword>
<evidence type="ECO:0000313" key="18">
    <source>
        <dbReference type="EMBL" id="MBE9213517.1"/>
    </source>
</evidence>
<evidence type="ECO:0000313" key="19">
    <source>
        <dbReference type="Proteomes" id="UP000620559"/>
    </source>
</evidence>
<keyword evidence="12 16" id="KW-0472">Membrane</keyword>
<dbReference type="InterPro" id="IPR006073">
    <property type="entry name" value="GTP-bd"/>
</dbReference>
<reference evidence="18" key="1">
    <citation type="submission" date="2020-10" db="EMBL/GenBank/DDBJ databases">
        <authorList>
            <person name="Castelo-Branco R."/>
            <person name="Eusebio N."/>
            <person name="Adriana R."/>
            <person name="Vieira A."/>
            <person name="Brugerolle De Fraissinette N."/>
            <person name="Rezende De Castro R."/>
            <person name="Schneider M.P."/>
            <person name="Vasconcelos V."/>
            <person name="Leao P.N."/>
        </authorList>
    </citation>
    <scope>NUCLEOTIDE SEQUENCE</scope>
    <source>
        <strain evidence="18">LEGE 06105</strain>
    </source>
</reference>
<dbReference type="GO" id="GO:0015093">
    <property type="term" value="F:ferrous iron transmembrane transporter activity"/>
    <property type="evidence" value="ECO:0007669"/>
    <property type="project" value="UniProtKB-UniRule"/>
</dbReference>
<evidence type="ECO:0000256" key="12">
    <source>
        <dbReference type="ARBA" id="ARBA00023136"/>
    </source>
</evidence>
<comment type="subcellular location">
    <subcellularLocation>
        <location evidence="16">Cell inner membrane</location>
        <topology evidence="16">Multi-pass membrane protein</topology>
    </subcellularLocation>
    <subcellularLocation>
        <location evidence="2">Cell membrane</location>
        <topology evidence="2">Multi-pass membrane protein</topology>
    </subcellularLocation>
</comment>
<evidence type="ECO:0000256" key="16">
    <source>
        <dbReference type="RuleBase" id="RU362098"/>
    </source>
</evidence>
<dbReference type="InterPro" id="IPR050860">
    <property type="entry name" value="FeoB_GTPase"/>
</dbReference>
<comment type="function">
    <text evidence="1 16">Probable transporter of a GTP-driven Fe(2+) uptake system.</text>
</comment>
<feature type="transmembrane region" description="Helical" evidence="16">
    <location>
        <begin position="347"/>
        <end position="366"/>
    </location>
</feature>
<keyword evidence="15" id="KW-0479">Metal-binding</keyword>
<feature type="transmembrane region" description="Helical" evidence="16">
    <location>
        <begin position="378"/>
        <end position="401"/>
    </location>
</feature>
<organism evidence="18 19">
    <name type="scientific">Plectonema cf. radiosum LEGE 06105</name>
    <dbReference type="NCBI Taxonomy" id="945769"/>
    <lineage>
        <taxon>Bacteria</taxon>
        <taxon>Bacillati</taxon>
        <taxon>Cyanobacteriota</taxon>
        <taxon>Cyanophyceae</taxon>
        <taxon>Oscillatoriophycideae</taxon>
        <taxon>Oscillatoriales</taxon>
        <taxon>Microcoleaceae</taxon>
        <taxon>Plectonema</taxon>
    </lineage>
</organism>
<keyword evidence="11 14" id="KW-0342">GTP-binding</keyword>